<dbReference type="InterPro" id="IPR043143">
    <property type="entry name" value="Mal/L-sulf/L-lact_DH-like_NADP"/>
</dbReference>
<dbReference type="InterPro" id="IPR043144">
    <property type="entry name" value="Mal/L-sulf/L-lact_DH-like_ah"/>
</dbReference>
<keyword evidence="2" id="KW-0560">Oxidoreductase</keyword>
<dbReference type="RefSeq" id="WP_136963578.1">
    <property type="nucleotide sequence ID" value="NZ_CP039690.1"/>
</dbReference>
<dbReference type="GO" id="GO:0016491">
    <property type="term" value="F:oxidoreductase activity"/>
    <property type="evidence" value="ECO:0007669"/>
    <property type="project" value="UniProtKB-KW"/>
</dbReference>
<evidence type="ECO:0000313" key="4">
    <source>
        <dbReference type="Proteomes" id="UP000298781"/>
    </source>
</evidence>
<evidence type="ECO:0000256" key="1">
    <source>
        <dbReference type="ARBA" id="ARBA00006056"/>
    </source>
</evidence>
<dbReference type="InterPro" id="IPR003767">
    <property type="entry name" value="Malate/L-lactate_DH-like"/>
</dbReference>
<name>A0A4D7B340_9HYPH</name>
<organism evidence="3 4">
    <name type="scientific">Phreatobacter stygius</name>
    <dbReference type="NCBI Taxonomy" id="1940610"/>
    <lineage>
        <taxon>Bacteria</taxon>
        <taxon>Pseudomonadati</taxon>
        <taxon>Pseudomonadota</taxon>
        <taxon>Alphaproteobacteria</taxon>
        <taxon>Hyphomicrobiales</taxon>
        <taxon>Phreatobacteraceae</taxon>
        <taxon>Phreatobacter</taxon>
    </lineage>
</organism>
<accession>A0A4D7B340</accession>
<dbReference type="InterPro" id="IPR036111">
    <property type="entry name" value="Mal/L-sulfo/L-lacto_DH-like_sf"/>
</dbReference>
<sequence>MTKTTDRPAPAAGKARVDVAELKVNVAGLFQAAGLPETAARAMAQALVEAEQQGLGSHGLMHLPLYLDRLKAGSVSTADRAELVSDQGAVAVLDARHMLGHLAAEQAMALAVEKAKSFGIGAVAVRHGFHFGAAGRYVRQAAEANCIGIAMSNTKPMMPAPGGAEPLVGNNPLAIGIPSADQPAIVMDMATSEGALGKIRMAARAGQPIPPTWAVTADGEATTDPDAAIRGMLLPTGGPKGFALALMIDLMCGLLSGGASGAEVRPLYGDVAVPNDCSFLFIAMHAGQFGQGAALPQRAAAARGRLLASKRAAGAERVVAPGQRKWEAEQRQQDSVDIDETVLATLAKLG</sequence>
<proteinExistence type="inferred from homology"/>
<dbReference type="SUPFAM" id="SSF89733">
    <property type="entry name" value="L-sulfolactate dehydrogenase-like"/>
    <property type="match status" value="1"/>
</dbReference>
<dbReference type="Proteomes" id="UP000298781">
    <property type="component" value="Chromosome"/>
</dbReference>
<dbReference type="PANTHER" id="PTHR11091">
    <property type="entry name" value="OXIDOREDUCTASE-RELATED"/>
    <property type="match status" value="1"/>
</dbReference>
<dbReference type="AlphaFoldDB" id="A0A4D7B340"/>
<dbReference type="EMBL" id="CP039690">
    <property type="protein sequence ID" value="QCI68159.1"/>
    <property type="molecule type" value="Genomic_DNA"/>
</dbReference>
<dbReference type="Gene3D" id="3.30.1370.60">
    <property type="entry name" value="Hypothetical oxidoreductase yiak, domain 2"/>
    <property type="match status" value="1"/>
</dbReference>
<evidence type="ECO:0000256" key="2">
    <source>
        <dbReference type="ARBA" id="ARBA00023002"/>
    </source>
</evidence>
<evidence type="ECO:0000313" key="3">
    <source>
        <dbReference type="EMBL" id="QCI68159.1"/>
    </source>
</evidence>
<keyword evidence="4" id="KW-1185">Reference proteome</keyword>
<protein>
    <submittedName>
        <fullName evidence="3">Ldh family oxidoreductase</fullName>
    </submittedName>
</protein>
<gene>
    <name evidence="3" type="ORF">E8M01_30370</name>
</gene>
<dbReference type="KEGG" id="pstg:E8M01_30370"/>
<dbReference type="Pfam" id="PF02615">
    <property type="entry name" value="Ldh_2"/>
    <property type="match status" value="1"/>
</dbReference>
<dbReference type="PANTHER" id="PTHR11091:SF0">
    <property type="entry name" value="MALATE DEHYDROGENASE"/>
    <property type="match status" value="1"/>
</dbReference>
<comment type="similarity">
    <text evidence="1">Belongs to the LDH2/MDH2 oxidoreductase family.</text>
</comment>
<dbReference type="Gene3D" id="1.10.1530.10">
    <property type="match status" value="1"/>
</dbReference>
<reference evidence="3 4" key="1">
    <citation type="submission" date="2019-04" db="EMBL/GenBank/DDBJ databases">
        <title>Phreatobacter aquaticus sp. nov.</title>
        <authorList>
            <person name="Choi A."/>
        </authorList>
    </citation>
    <scope>NUCLEOTIDE SEQUENCE [LARGE SCALE GENOMIC DNA]</scope>
    <source>
        <strain evidence="3 4">KCTC 52518</strain>
    </source>
</reference>
<dbReference type="OrthoDB" id="9811519at2"/>